<name>A0A031LKG9_9CREN</name>
<proteinExistence type="predicted"/>
<dbReference type="OrthoDB" id="44123at2157"/>
<dbReference type="EMBL" id="JFZT01000057">
    <property type="protein sequence ID" value="EZQ01985.1"/>
    <property type="molecule type" value="Genomic_DNA"/>
</dbReference>
<keyword evidence="3" id="KW-1185">Reference proteome</keyword>
<dbReference type="SUPFAM" id="SSF46785">
    <property type="entry name" value="Winged helix' DNA-binding domain"/>
    <property type="match status" value="1"/>
</dbReference>
<dbReference type="InterPro" id="IPR036388">
    <property type="entry name" value="WH-like_DNA-bd_sf"/>
</dbReference>
<dbReference type="InterPro" id="IPR036390">
    <property type="entry name" value="WH_DNA-bd_sf"/>
</dbReference>
<dbReference type="RefSeq" id="WP_048100372.1">
    <property type="nucleotide sequence ID" value="NZ_JFZT01000057.1"/>
</dbReference>
<feature type="domain" description="Transcription regulator TrmB N-terminal" evidence="1">
    <location>
        <begin position="30"/>
        <end position="96"/>
    </location>
</feature>
<dbReference type="AlphaFoldDB" id="A0A031LKG9"/>
<reference evidence="2 3" key="1">
    <citation type="submission" date="2014-03" db="EMBL/GenBank/DDBJ databases">
        <title>Draft genome sequence of the novel thermoacidophilic archaea Acidianus copahuensis ALE1 strain, isolated from Copahue volcanic area in Neuquen Argentina.</title>
        <authorList>
            <person name="Urbieta M.S."/>
            <person name="Rascovan N."/>
            <person name="Castro C."/>
            <person name="Revale S."/>
            <person name="Giaveno M.A."/>
            <person name="Vazquez M.P."/>
            <person name="Donati E.R."/>
        </authorList>
    </citation>
    <scope>NUCLEOTIDE SEQUENCE [LARGE SCALE GENOMIC DNA]</scope>
    <source>
        <strain evidence="2 3">ALE1</strain>
    </source>
</reference>
<sequence length="117" mass="13120">MERESISRYSSVLSTNSGLKVRSDQLIKAIYGLSETDLMVLKALTELNNATANQISKRINVNKSSVIKSLKILNERGFVERSKSRSAGKGRPTFVYTINIQLPSKIREDLKQLAESF</sequence>
<evidence type="ECO:0000313" key="3">
    <source>
        <dbReference type="Proteomes" id="UP000024332"/>
    </source>
</evidence>
<evidence type="ECO:0000259" key="1">
    <source>
        <dbReference type="Pfam" id="PF01978"/>
    </source>
</evidence>
<dbReference type="Pfam" id="PF01978">
    <property type="entry name" value="TrmB"/>
    <property type="match status" value="1"/>
</dbReference>
<dbReference type="Proteomes" id="UP000024332">
    <property type="component" value="Unassembled WGS sequence"/>
</dbReference>
<accession>A0A031LKG9</accession>
<evidence type="ECO:0000313" key="2">
    <source>
        <dbReference type="EMBL" id="EZQ01985.1"/>
    </source>
</evidence>
<dbReference type="InterPro" id="IPR011991">
    <property type="entry name" value="ArsR-like_HTH"/>
</dbReference>
<gene>
    <name evidence="2" type="ORF">CM19_10910</name>
</gene>
<dbReference type="InterPro" id="IPR002831">
    <property type="entry name" value="Tscrpt_reg_TrmB_N"/>
</dbReference>
<protein>
    <submittedName>
        <fullName evidence="2">TrmB family transcriptional regulator</fullName>
    </submittedName>
</protein>
<dbReference type="Gene3D" id="1.10.10.10">
    <property type="entry name" value="Winged helix-like DNA-binding domain superfamily/Winged helix DNA-binding domain"/>
    <property type="match status" value="1"/>
</dbReference>
<dbReference type="STRING" id="1160895.CM19_10910"/>
<organism evidence="2 3">
    <name type="scientific">Candidatus Acidianus copahuensis</name>
    <dbReference type="NCBI Taxonomy" id="1160895"/>
    <lineage>
        <taxon>Archaea</taxon>
        <taxon>Thermoproteota</taxon>
        <taxon>Thermoprotei</taxon>
        <taxon>Sulfolobales</taxon>
        <taxon>Sulfolobaceae</taxon>
        <taxon>Acidianus</taxon>
    </lineage>
</organism>
<comment type="caution">
    <text evidence="2">The sequence shown here is derived from an EMBL/GenBank/DDBJ whole genome shotgun (WGS) entry which is preliminary data.</text>
</comment>
<dbReference type="CDD" id="cd00090">
    <property type="entry name" value="HTH_ARSR"/>
    <property type="match status" value="1"/>
</dbReference>